<protein>
    <submittedName>
        <fullName evidence="1">Uncharacterized protein</fullName>
    </submittedName>
</protein>
<dbReference type="EMBL" id="LTBC01000004">
    <property type="protein sequence ID" value="KYH32313.1"/>
    <property type="molecule type" value="Genomic_DNA"/>
</dbReference>
<proteinExistence type="predicted"/>
<dbReference type="RefSeq" id="WP_062283555.1">
    <property type="nucleotide sequence ID" value="NZ_LTBC01000004.1"/>
</dbReference>
<comment type="caution">
    <text evidence="1">The sequence shown here is derived from an EMBL/GenBank/DDBJ whole genome shotgun (WGS) entry which is preliminary data.</text>
</comment>
<keyword evidence="2" id="KW-1185">Reference proteome</keyword>
<name>A0A151AXN7_9FIRM</name>
<dbReference type="Gene3D" id="2.40.70.10">
    <property type="entry name" value="Acid Proteases"/>
    <property type="match status" value="1"/>
</dbReference>
<dbReference type="AlphaFoldDB" id="A0A151AXN7"/>
<reference evidence="1 2" key="1">
    <citation type="submission" date="2016-02" db="EMBL/GenBank/DDBJ databases">
        <title>Genome sequence of Moorella mulderi DSM 14980.</title>
        <authorList>
            <person name="Poehlein A."/>
            <person name="Daniel R."/>
        </authorList>
    </citation>
    <scope>NUCLEOTIDE SEQUENCE [LARGE SCALE GENOMIC DNA]</scope>
    <source>
        <strain evidence="1 2">DSM 14980</strain>
    </source>
</reference>
<organism evidence="1 2">
    <name type="scientific">Moorella mulderi DSM 14980</name>
    <dbReference type="NCBI Taxonomy" id="1122241"/>
    <lineage>
        <taxon>Bacteria</taxon>
        <taxon>Bacillati</taxon>
        <taxon>Bacillota</taxon>
        <taxon>Clostridia</taxon>
        <taxon>Neomoorellales</taxon>
        <taxon>Neomoorellaceae</taxon>
        <taxon>Neomoorella</taxon>
    </lineage>
</organism>
<dbReference type="PATRIC" id="fig|1122241.3.peg.1615"/>
<dbReference type="Proteomes" id="UP000075670">
    <property type="component" value="Unassembled WGS sequence"/>
</dbReference>
<evidence type="ECO:0000313" key="1">
    <source>
        <dbReference type="EMBL" id="KYH32313.1"/>
    </source>
</evidence>
<dbReference type="InterPro" id="IPR021109">
    <property type="entry name" value="Peptidase_aspartic_dom_sf"/>
</dbReference>
<sequence>MIKYVGGSEFVYSKRIQKIALGSLIACDFSIESEAMDYGFSIDGILGMDFLTSIKAIVDLDTLEVRSSNVQPAC</sequence>
<evidence type="ECO:0000313" key="2">
    <source>
        <dbReference type="Proteomes" id="UP000075670"/>
    </source>
</evidence>
<accession>A0A151AXN7</accession>
<gene>
    <name evidence="1" type="ORF">MOMUL_15350</name>
</gene>
<dbReference type="OrthoDB" id="463626at2"/>